<name>A0ABR8L5P7_9ACTN</name>
<keyword evidence="2" id="KW-1133">Transmembrane helix</keyword>
<gene>
    <name evidence="3" type="ORF">IEQ31_24185</name>
</gene>
<keyword evidence="2" id="KW-0472">Membrane</keyword>
<feature type="compositionally biased region" description="Pro residues" evidence="1">
    <location>
        <begin position="1"/>
        <end position="17"/>
    </location>
</feature>
<dbReference type="Proteomes" id="UP000653231">
    <property type="component" value="Unassembled WGS sequence"/>
</dbReference>
<keyword evidence="4" id="KW-1185">Reference proteome</keyword>
<feature type="region of interest" description="Disordered" evidence="1">
    <location>
        <begin position="1"/>
        <end position="35"/>
    </location>
</feature>
<protein>
    <recommendedName>
        <fullName evidence="5">Sensor domain-containing protein</fullName>
    </recommendedName>
</protein>
<evidence type="ECO:0000256" key="1">
    <source>
        <dbReference type="SAM" id="MobiDB-lite"/>
    </source>
</evidence>
<proteinExistence type="predicted"/>
<accession>A0ABR8L5P7</accession>
<comment type="caution">
    <text evidence="3">The sequence shown here is derived from an EMBL/GenBank/DDBJ whole genome shotgun (WGS) entry which is preliminary data.</text>
</comment>
<organism evidence="3 4">
    <name type="scientific">Microbispora bryophytorum subsp. camponoti</name>
    <dbReference type="NCBI Taxonomy" id="1677852"/>
    <lineage>
        <taxon>Bacteria</taxon>
        <taxon>Bacillati</taxon>
        <taxon>Actinomycetota</taxon>
        <taxon>Actinomycetes</taxon>
        <taxon>Streptosporangiales</taxon>
        <taxon>Streptosporangiaceae</taxon>
        <taxon>Microbispora</taxon>
    </lineage>
</organism>
<evidence type="ECO:0000313" key="4">
    <source>
        <dbReference type="Proteomes" id="UP000653231"/>
    </source>
</evidence>
<evidence type="ECO:0008006" key="5">
    <source>
        <dbReference type="Google" id="ProtNLM"/>
    </source>
</evidence>
<evidence type="ECO:0000256" key="2">
    <source>
        <dbReference type="SAM" id="Phobius"/>
    </source>
</evidence>
<feature type="transmembrane region" description="Helical" evidence="2">
    <location>
        <begin position="39"/>
        <end position="61"/>
    </location>
</feature>
<dbReference type="RefSeq" id="WP_191053602.1">
    <property type="nucleotide sequence ID" value="NZ_JACXRZ010000019.1"/>
</dbReference>
<reference evidence="3 4" key="1">
    <citation type="submission" date="2020-09" db="EMBL/GenBank/DDBJ databases">
        <title>Actinomycete isolated from the Camponotus japonicus Mayr.</title>
        <authorList>
            <person name="Gong X."/>
        </authorList>
    </citation>
    <scope>NUCLEOTIDE SEQUENCE [LARGE SCALE GENOMIC DNA]</scope>
    <source>
        <strain evidence="3 4">2C-HV3</strain>
    </source>
</reference>
<keyword evidence="2" id="KW-0812">Transmembrane</keyword>
<dbReference type="EMBL" id="JACXRZ010000019">
    <property type="protein sequence ID" value="MBD3146264.1"/>
    <property type="molecule type" value="Genomic_DNA"/>
</dbReference>
<evidence type="ECO:0000313" key="3">
    <source>
        <dbReference type="EMBL" id="MBD3146264.1"/>
    </source>
</evidence>
<sequence length="279" mass="29138">MPGQPPQPGQWPAPGSPYEPGGPYEPEDDGRPRRGAGRVFGGVLCGGLGLVLLLGGGAVVAKAVSNSHQEIRNKEYARNLWRNEPAETLFPAALGLQDPEKRQGDPNTERGWTRVAISPETSCAKALSGAVAKEAARRGCVAALRATYVDDTGGTAATVAIVVFRDPKVALDLGDLVHDKGDADRPDQAVHALAVPGIIWSDAVRAGSGGDSVMDVYTPCAVVASAGPADGRKTGRLPQPWGVRSEDQRIDRKPWSAVAEGLAKSLAWRLADLTSKGGA</sequence>